<dbReference type="Proteomes" id="UP000199629">
    <property type="component" value="Unassembled WGS sequence"/>
</dbReference>
<evidence type="ECO:0000313" key="2">
    <source>
        <dbReference type="Proteomes" id="UP000199629"/>
    </source>
</evidence>
<dbReference type="GO" id="GO:0016740">
    <property type="term" value="F:transferase activity"/>
    <property type="evidence" value="ECO:0007669"/>
    <property type="project" value="UniProtKB-KW"/>
</dbReference>
<evidence type="ECO:0000313" key="1">
    <source>
        <dbReference type="EMBL" id="SCE91856.1"/>
    </source>
</evidence>
<dbReference type="Gene3D" id="3.40.50.450">
    <property type="match status" value="1"/>
</dbReference>
<name>A0A1C4W6J0_9ACTN</name>
<keyword evidence="2" id="KW-1185">Reference proteome</keyword>
<keyword evidence="1" id="KW-0808">Transferase</keyword>
<gene>
    <name evidence="1" type="ORF">GA0070214_103270</name>
</gene>
<organism evidence="1 2">
    <name type="scientific">Micromonospora chaiyaphumensis</name>
    <dbReference type="NCBI Taxonomy" id="307119"/>
    <lineage>
        <taxon>Bacteria</taxon>
        <taxon>Bacillati</taxon>
        <taxon>Actinomycetota</taxon>
        <taxon>Actinomycetes</taxon>
        <taxon>Micromonosporales</taxon>
        <taxon>Micromonosporaceae</taxon>
        <taxon>Micromonospora</taxon>
    </lineage>
</organism>
<protein>
    <submittedName>
        <fullName evidence="1">Nucleoside 2-deoxyribosyltransferase</fullName>
    </submittedName>
</protein>
<dbReference type="RefSeq" id="WP_167364239.1">
    <property type="nucleotide sequence ID" value="NZ_FMCS01000003.1"/>
</dbReference>
<reference evidence="2" key="1">
    <citation type="submission" date="2016-06" db="EMBL/GenBank/DDBJ databases">
        <authorList>
            <person name="Varghese N."/>
            <person name="Submissions Spin"/>
        </authorList>
    </citation>
    <scope>NUCLEOTIDE SEQUENCE [LARGE SCALE GENOMIC DNA]</scope>
    <source>
        <strain evidence="2">DSM 45246</strain>
    </source>
</reference>
<accession>A0A1C4W6J0</accession>
<dbReference type="EMBL" id="FMCS01000003">
    <property type="protein sequence ID" value="SCE91856.1"/>
    <property type="molecule type" value="Genomic_DNA"/>
</dbReference>
<dbReference type="AlphaFoldDB" id="A0A1C4W6J0"/>
<sequence length="137" mass="14611">MPEIKAITICSSSKFYDTAQRAEAAFRDLGMTVHTPRYDFNEQQVTVGESDKVRLTHDFLAKIAKSDAIFVVATGGYAGVSVCIEVGYAAGQGKAILFSEQPTEFALRALVDAVVPVEEIGPALRSVARAGAAGRTQ</sequence>
<dbReference type="SUPFAM" id="SSF52309">
    <property type="entry name" value="N-(deoxy)ribosyltransferase-like"/>
    <property type="match status" value="1"/>
</dbReference>
<proteinExistence type="predicted"/>